<evidence type="ECO:0000256" key="3">
    <source>
        <dbReference type="ARBA" id="ARBA00022723"/>
    </source>
</evidence>
<name>A0A840QTD7_9BACI</name>
<reference evidence="7 8" key="1">
    <citation type="submission" date="2020-08" db="EMBL/GenBank/DDBJ databases">
        <title>Genomic Encyclopedia of Type Strains, Phase IV (KMG-IV): sequencing the most valuable type-strain genomes for metagenomic binning, comparative biology and taxonomic classification.</title>
        <authorList>
            <person name="Goeker M."/>
        </authorList>
    </citation>
    <scope>NUCLEOTIDE SEQUENCE [LARGE SCALE GENOMIC DNA]</scope>
    <source>
        <strain evidence="7 8">DSM 24696</strain>
    </source>
</reference>
<dbReference type="InterPro" id="IPR002401">
    <property type="entry name" value="Cyt_P450_E_grp-I"/>
</dbReference>
<evidence type="ECO:0000256" key="4">
    <source>
        <dbReference type="ARBA" id="ARBA00023002"/>
    </source>
</evidence>
<keyword evidence="2 6" id="KW-0349">Heme</keyword>
<dbReference type="InterPro" id="IPR050705">
    <property type="entry name" value="Cytochrome_P450_3A"/>
</dbReference>
<dbReference type="Proteomes" id="UP000551878">
    <property type="component" value="Unassembled WGS sequence"/>
</dbReference>
<evidence type="ECO:0000256" key="6">
    <source>
        <dbReference type="PIRSR" id="PIRSR602401-1"/>
    </source>
</evidence>
<accession>A0A840QTD7</accession>
<evidence type="ECO:0000256" key="1">
    <source>
        <dbReference type="ARBA" id="ARBA00010617"/>
    </source>
</evidence>
<comment type="cofactor">
    <cofactor evidence="6">
        <name>heme</name>
        <dbReference type="ChEBI" id="CHEBI:30413"/>
    </cofactor>
</comment>
<dbReference type="GO" id="GO:0016705">
    <property type="term" value="F:oxidoreductase activity, acting on paired donors, with incorporation or reduction of molecular oxygen"/>
    <property type="evidence" value="ECO:0007669"/>
    <property type="project" value="InterPro"/>
</dbReference>
<dbReference type="PANTHER" id="PTHR24302:SF15">
    <property type="entry name" value="FATTY-ACID PEROXYGENASE"/>
    <property type="match status" value="1"/>
</dbReference>
<dbReference type="Gene3D" id="1.10.630.10">
    <property type="entry name" value="Cytochrome P450"/>
    <property type="match status" value="1"/>
</dbReference>
<evidence type="ECO:0000256" key="2">
    <source>
        <dbReference type="ARBA" id="ARBA00022617"/>
    </source>
</evidence>
<dbReference type="GO" id="GO:0004601">
    <property type="term" value="F:peroxidase activity"/>
    <property type="evidence" value="ECO:0007669"/>
    <property type="project" value="UniProtKB-KW"/>
</dbReference>
<dbReference type="RefSeq" id="WP_184665017.1">
    <property type="nucleotide sequence ID" value="NZ_JACHHB010000014.1"/>
</dbReference>
<dbReference type="GO" id="GO:0005506">
    <property type="term" value="F:iron ion binding"/>
    <property type="evidence" value="ECO:0007669"/>
    <property type="project" value="InterPro"/>
</dbReference>
<keyword evidence="4 7" id="KW-0560">Oxidoreductase</keyword>
<dbReference type="InterPro" id="IPR001128">
    <property type="entry name" value="Cyt_P450"/>
</dbReference>
<keyword evidence="3 6" id="KW-0479">Metal-binding</keyword>
<proteinExistence type="inferred from homology"/>
<gene>
    <name evidence="7" type="ORF">HNQ41_002827</name>
</gene>
<dbReference type="InterPro" id="IPR036396">
    <property type="entry name" value="Cyt_P450_sf"/>
</dbReference>
<evidence type="ECO:0000256" key="5">
    <source>
        <dbReference type="ARBA" id="ARBA00023004"/>
    </source>
</evidence>
<evidence type="ECO:0000313" key="8">
    <source>
        <dbReference type="Proteomes" id="UP000551878"/>
    </source>
</evidence>
<dbReference type="GO" id="GO:0020037">
    <property type="term" value="F:heme binding"/>
    <property type="evidence" value="ECO:0007669"/>
    <property type="project" value="InterPro"/>
</dbReference>
<organism evidence="7 8">
    <name type="scientific">Texcoconibacillus texcoconensis</name>
    <dbReference type="NCBI Taxonomy" id="1095777"/>
    <lineage>
        <taxon>Bacteria</taxon>
        <taxon>Bacillati</taxon>
        <taxon>Bacillota</taxon>
        <taxon>Bacilli</taxon>
        <taxon>Bacillales</taxon>
        <taxon>Bacillaceae</taxon>
        <taxon>Texcoconibacillus</taxon>
    </lineage>
</organism>
<feature type="binding site" description="axial binding residue" evidence="6">
    <location>
        <position position="364"/>
    </location>
    <ligand>
        <name>heme</name>
        <dbReference type="ChEBI" id="CHEBI:30413"/>
    </ligand>
    <ligandPart>
        <name>Fe</name>
        <dbReference type="ChEBI" id="CHEBI:18248"/>
    </ligandPart>
</feature>
<evidence type="ECO:0000313" key="7">
    <source>
        <dbReference type="EMBL" id="MBB5174610.1"/>
    </source>
</evidence>
<dbReference type="SUPFAM" id="SSF48264">
    <property type="entry name" value="Cytochrome P450"/>
    <property type="match status" value="1"/>
</dbReference>
<protein>
    <submittedName>
        <fullName evidence="7">Fatty-acid peroxygenase</fullName>
        <ecNumber evidence="7">1.11.2.4</ecNumber>
    </submittedName>
</protein>
<keyword evidence="5 6" id="KW-0408">Iron</keyword>
<comment type="caution">
    <text evidence="7">The sequence shown here is derived from an EMBL/GenBank/DDBJ whole genome shotgun (WGS) entry which is preliminary data.</text>
</comment>
<keyword evidence="8" id="KW-1185">Reference proteome</keyword>
<comment type="similarity">
    <text evidence="1">Belongs to the cytochrome P450 family.</text>
</comment>
<dbReference type="EMBL" id="JACHHB010000014">
    <property type="protein sequence ID" value="MBB5174610.1"/>
    <property type="molecule type" value="Genomic_DNA"/>
</dbReference>
<dbReference type="PANTHER" id="PTHR24302">
    <property type="entry name" value="CYTOCHROME P450 FAMILY 3"/>
    <property type="match status" value="1"/>
</dbReference>
<dbReference type="EC" id="1.11.2.4" evidence="7"/>
<dbReference type="Pfam" id="PF00067">
    <property type="entry name" value="p450"/>
    <property type="match status" value="1"/>
</dbReference>
<keyword evidence="7" id="KW-0575">Peroxidase</keyword>
<dbReference type="AlphaFoldDB" id="A0A840QTD7"/>
<dbReference type="GO" id="GO:0004497">
    <property type="term" value="F:monooxygenase activity"/>
    <property type="evidence" value="ECO:0007669"/>
    <property type="project" value="InterPro"/>
</dbReference>
<sequence>MNERIPHDKTLDNSVNLLEEGYLFIKNRTERYQSDLFIARVLGKKVICMSGKEAAKMFYDTEKFQRNGAVPKRIQKSLFGENAIQTLDGPEHIDRKRLFMSLMAASNKQKSVAELVTDEWTKAAKKWAKEEEIVLFDEAKDVLCRAACKWAGVPLEESEVSERANDFSDMVDAFGAVGPRHRKGRRARKRAEAWITEVIEDVRSGKRQAKEGSPLYEMAQYKDEDGNELSAQMAAIELINVVRPIVAIAIYITFEAVALAQHRPCREELQSGDPKYLEMFVQEVRRYYPFTPLLGAQVKTGFIWNDVKFKQGMLVFLDVYGTNHDPNLWDNPEQFRPHRFDTRKESLYDFIPQGGGDPKKGHRCPGEGITIEVMKASADFLANKITYDIPEQDMSYSLAKMPTLPKSGFIMQNPQPLD</sequence>
<dbReference type="CDD" id="cd11067">
    <property type="entry name" value="CYP152"/>
    <property type="match status" value="1"/>
</dbReference>
<dbReference type="PRINTS" id="PR00463">
    <property type="entry name" value="EP450I"/>
</dbReference>